<evidence type="ECO:0000313" key="6">
    <source>
        <dbReference type="Proteomes" id="UP000823895"/>
    </source>
</evidence>
<dbReference type="SUPFAM" id="SSF46785">
    <property type="entry name" value="Winged helix' DNA-binding domain"/>
    <property type="match status" value="1"/>
</dbReference>
<evidence type="ECO:0000313" key="5">
    <source>
        <dbReference type="EMBL" id="HJC42302.1"/>
    </source>
</evidence>
<keyword evidence="2" id="KW-0238">DNA-binding</keyword>
<dbReference type="PANTHER" id="PTHR30146:SF150">
    <property type="entry name" value="ARABINOSE METABOLISM TRANSCRIPTIONAL REPRESSOR"/>
    <property type="match status" value="1"/>
</dbReference>
<keyword evidence="3" id="KW-0804">Transcription</keyword>
<evidence type="ECO:0000256" key="1">
    <source>
        <dbReference type="ARBA" id="ARBA00023015"/>
    </source>
</evidence>
<keyword evidence="1" id="KW-0805">Transcription regulation</keyword>
<dbReference type="CDD" id="cd07377">
    <property type="entry name" value="WHTH_GntR"/>
    <property type="match status" value="1"/>
</dbReference>
<dbReference type="InterPro" id="IPR000524">
    <property type="entry name" value="Tscrpt_reg_HTH_GntR"/>
</dbReference>
<name>A0A9D2P1D1_9FIRM</name>
<evidence type="ECO:0000256" key="2">
    <source>
        <dbReference type="ARBA" id="ARBA00023125"/>
    </source>
</evidence>
<dbReference type="EMBL" id="DWWI01000028">
    <property type="protein sequence ID" value="HJC42302.1"/>
    <property type="molecule type" value="Genomic_DNA"/>
</dbReference>
<dbReference type="GO" id="GO:0003700">
    <property type="term" value="F:DNA-binding transcription factor activity"/>
    <property type="evidence" value="ECO:0007669"/>
    <property type="project" value="InterPro"/>
</dbReference>
<dbReference type="SUPFAM" id="SSF53822">
    <property type="entry name" value="Periplasmic binding protein-like I"/>
    <property type="match status" value="1"/>
</dbReference>
<dbReference type="SMART" id="SM00345">
    <property type="entry name" value="HTH_GNTR"/>
    <property type="match status" value="1"/>
</dbReference>
<dbReference type="PANTHER" id="PTHR30146">
    <property type="entry name" value="LACI-RELATED TRANSCRIPTIONAL REPRESSOR"/>
    <property type="match status" value="1"/>
</dbReference>
<reference evidence="5" key="1">
    <citation type="journal article" date="2021" name="PeerJ">
        <title>Extensive microbial diversity within the chicken gut microbiome revealed by metagenomics and culture.</title>
        <authorList>
            <person name="Gilroy R."/>
            <person name="Ravi A."/>
            <person name="Getino M."/>
            <person name="Pursley I."/>
            <person name="Horton D.L."/>
            <person name="Alikhan N.F."/>
            <person name="Baker D."/>
            <person name="Gharbi K."/>
            <person name="Hall N."/>
            <person name="Watson M."/>
            <person name="Adriaenssens E.M."/>
            <person name="Foster-Nyarko E."/>
            <person name="Jarju S."/>
            <person name="Secka A."/>
            <person name="Antonio M."/>
            <person name="Oren A."/>
            <person name="Chaudhuri R.R."/>
            <person name="La Ragione R."/>
            <person name="Hildebrand F."/>
            <person name="Pallen M.J."/>
        </authorList>
    </citation>
    <scope>NUCLEOTIDE SEQUENCE</scope>
    <source>
        <strain evidence="5">CHK165-2605</strain>
    </source>
</reference>
<accession>A0A9D2P1D1</accession>
<dbReference type="Gene3D" id="3.40.50.2300">
    <property type="match status" value="2"/>
</dbReference>
<dbReference type="AlphaFoldDB" id="A0A9D2P1D1"/>
<dbReference type="InterPro" id="IPR036388">
    <property type="entry name" value="WH-like_DNA-bd_sf"/>
</dbReference>
<feature type="domain" description="HTH gntR-type" evidence="4">
    <location>
        <begin position="2"/>
        <end position="70"/>
    </location>
</feature>
<protein>
    <submittedName>
        <fullName evidence="5">GntR family transcriptional regulator</fullName>
    </submittedName>
</protein>
<sequence length="359" mass="40683">MQKKYERIVSWIQEEIENGSLSRGDKLPSENDMMDRFGVSRQTVRRAMEELTENGIVEGRRGSGTYVTVNTRRYAGKEIRIAVMLTYVDTYIFPSIIKGIESVFSREGCTLQIAMTDNAVEKERVLLKDFIRTQSVDGIIAETVKSALPNPNMQLYREIENQGIPVLFVNSYYKELDIPHISMDDRMAGYLAAKHLADCGHTRIGGIFKADDGQGHLRYAGYTDALMEREIKIRGDQIIWIDSEELRSMEDESAKFLKRLKGCTACVCYNDETAYKLVSIYRKAGRRVPDDLSVVGIDNSGLAKFCPVPLTSVENPGEELGRIAAERMIGKILKNEEMETREFAPKLIMRSSVQVIHEI</sequence>
<dbReference type="CDD" id="cd01541">
    <property type="entry name" value="PBP1_AraR"/>
    <property type="match status" value="1"/>
</dbReference>
<dbReference type="PROSITE" id="PS50949">
    <property type="entry name" value="HTH_GNTR"/>
    <property type="match status" value="1"/>
</dbReference>
<reference evidence="5" key="2">
    <citation type="submission" date="2021-04" db="EMBL/GenBank/DDBJ databases">
        <authorList>
            <person name="Gilroy R."/>
        </authorList>
    </citation>
    <scope>NUCLEOTIDE SEQUENCE</scope>
    <source>
        <strain evidence="5">CHK165-2605</strain>
    </source>
</reference>
<evidence type="ECO:0000259" key="4">
    <source>
        <dbReference type="PROSITE" id="PS50949"/>
    </source>
</evidence>
<proteinExistence type="predicted"/>
<evidence type="ECO:0000256" key="3">
    <source>
        <dbReference type="ARBA" id="ARBA00023163"/>
    </source>
</evidence>
<dbReference type="GO" id="GO:0000976">
    <property type="term" value="F:transcription cis-regulatory region binding"/>
    <property type="evidence" value="ECO:0007669"/>
    <property type="project" value="TreeGrafter"/>
</dbReference>
<dbReference type="Proteomes" id="UP000823895">
    <property type="component" value="Unassembled WGS sequence"/>
</dbReference>
<dbReference type="Pfam" id="PF00392">
    <property type="entry name" value="GntR"/>
    <property type="match status" value="1"/>
</dbReference>
<dbReference type="InterPro" id="IPR036390">
    <property type="entry name" value="WH_DNA-bd_sf"/>
</dbReference>
<dbReference type="InterPro" id="IPR028082">
    <property type="entry name" value="Peripla_BP_I"/>
</dbReference>
<dbReference type="InterPro" id="IPR033532">
    <property type="entry name" value="AraR_ligand_bind_dom"/>
</dbReference>
<dbReference type="Gene3D" id="1.10.10.10">
    <property type="entry name" value="Winged helix-like DNA-binding domain superfamily/Winged helix DNA-binding domain"/>
    <property type="match status" value="1"/>
</dbReference>
<comment type="caution">
    <text evidence="5">The sequence shown here is derived from an EMBL/GenBank/DDBJ whole genome shotgun (WGS) entry which is preliminary data.</text>
</comment>
<dbReference type="InterPro" id="IPR046335">
    <property type="entry name" value="LacI/GalR-like_sensor"/>
</dbReference>
<dbReference type="PRINTS" id="PR00035">
    <property type="entry name" value="HTHGNTR"/>
</dbReference>
<organism evidence="5 6">
    <name type="scientific">Candidatus Mediterraneibacter gallistercoris</name>
    <dbReference type="NCBI Taxonomy" id="2838671"/>
    <lineage>
        <taxon>Bacteria</taxon>
        <taxon>Bacillati</taxon>
        <taxon>Bacillota</taxon>
        <taxon>Clostridia</taxon>
        <taxon>Lachnospirales</taxon>
        <taxon>Lachnospiraceae</taxon>
        <taxon>Mediterraneibacter</taxon>
    </lineage>
</organism>
<gene>
    <name evidence="5" type="ORF">H9756_01240</name>
</gene>
<dbReference type="Pfam" id="PF13377">
    <property type="entry name" value="Peripla_BP_3"/>
    <property type="match status" value="1"/>
</dbReference>